<feature type="coiled-coil region" evidence="3">
    <location>
        <begin position="103"/>
        <end position="158"/>
    </location>
</feature>
<dbReference type="GO" id="GO:0016281">
    <property type="term" value="C:eukaryotic translation initiation factor 4F complex"/>
    <property type="evidence" value="ECO:0007669"/>
    <property type="project" value="TreeGrafter"/>
</dbReference>
<feature type="compositionally biased region" description="Polar residues" evidence="4">
    <location>
        <begin position="11"/>
        <end position="20"/>
    </location>
</feature>
<keyword evidence="7" id="KW-1185">Reference proteome</keyword>
<name>A0A8S1XFI6_PAROT</name>
<feature type="compositionally biased region" description="Polar residues" evidence="4">
    <location>
        <begin position="68"/>
        <end position="82"/>
    </location>
</feature>
<evidence type="ECO:0000313" key="6">
    <source>
        <dbReference type="EMBL" id="CAD8199678.1"/>
    </source>
</evidence>
<feature type="region of interest" description="Disordered" evidence="4">
    <location>
        <begin position="1"/>
        <end position="37"/>
    </location>
</feature>
<protein>
    <recommendedName>
        <fullName evidence="5">MIF4G domain-containing protein</fullName>
    </recommendedName>
</protein>
<evidence type="ECO:0000259" key="5">
    <source>
        <dbReference type="SMART" id="SM00543"/>
    </source>
</evidence>
<keyword evidence="1" id="KW-0396">Initiation factor</keyword>
<dbReference type="InterPro" id="IPR003890">
    <property type="entry name" value="MIF4G-like_typ-3"/>
</dbReference>
<comment type="caution">
    <text evidence="6">The sequence shown here is derived from an EMBL/GenBank/DDBJ whole genome shotgun (WGS) entry which is preliminary data.</text>
</comment>
<dbReference type="Pfam" id="PF02854">
    <property type="entry name" value="MIF4G"/>
    <property type="match status" value="1"/>
</dbReference>
<feature type="region of interest" description="Disordered" evidence="4">
    <location>
        <begin position="68"/>
        <end position="96"/>
    </location>
</feature>
<dbReference type="PANTHER" id="PTHR23253:SF9">
    <property type="entry name" value="EUKARYOTIC TRANSLATION INITIATION FACTOR 4 GAMMA 2"/>
    <property type="match status" value="1"/>
</dbReference>
<dbReference type="SMART" id="SM00543">
    <property type="entry name" value="MIF4G"/>
    <property type="match status" value="1"/>
</dbReference>
<sequence>MSASTTKKKLNINSQPFNIEQTEKQPHPSLVHTSKPYQPKNEIQEYFPQKSYTPFDELAPDFNYHKSTQHQQEPAQVANLTQGAKEKKKLRKTHYEFQVDPNLAEKIDQKSKEELEQQKLEEQRKLEEEKLKLEQEELRRQEELLKLEELRKQQEENRQPRPYTKEQLESMFANLNDFQYFESDNNWIKIKDRKHFDYKEFKRYEQRKDSKIPTQKKDTKTEIQLDRQPVQQNEPLQKFPKRAQISIQEQLWKDKLKQEAYAWSQILDSTPEQKKAIEKDLKYRLNQLAPDNEGQVSKYIIEIIEQNQDFIDFLTEKIIEKAQIEPKYRGLYINLCSKLATLPSLQLKVQDKNGKTKQQSKFKASLLNRVQKMFNSRKTMDYDTSKLKPEEKIQFHMMRKKKIMGNVRFIGGLYLTSLLPIQALSSVLSELIGEYLIGYVPNGDTADESLEGLIELIDQIGQSFNQNERITDEAFITKIGQTLNGQKKSLDQIEGLFKDIKKQTVLDLMQKVFEKLLENYHFSQRIRLLIENLLDKIKKGWQGSYAKKEELAESAQNNNEQEEDDPLELQLREARQNSAKKENSSNELDQKIRAKDIAMFVSSSFQFDPVNQMDKLRGQLKYIKLEAPELMKVFFETFFQNMLASKQVKQNIERAQLVFDLLVMEEADEDVVSKALQDVLDEDLVYNISESNTSWKLITNILSYFILEQNWNALKKLCLKPLLDIEEFNEFLIRVGNQLIIQIPDQSGRELIIKYFNMLKQDLGTQLNFD</sequence>
<evidence type="ECO:0000256" key="3">
    <source>
        <dbReference type="SAM" id="Coils"/>
    </source>
</evidence>
<dbReference type="AlphaFoldDB" id="A0A8S1XFI6"/>
<evidence type="ECO:0000256" key="4">
    <source>
        <dbReference type="SAM" id="MobiDB-lite"/>
    </source>
</evidence>
<evidence type="ECO:0000256" key="2">
    <source>
        <dbReference type="ARBA" id="ARBA00022917"/>
    </source>
</evidence>
<keyword evidence="3" id="KW-0175">Coiled coil</keyword>
<evidence type="ECO:0000256" key="1">
    <source>
        <dbReference type="ARBA" id="ARBA00022540"/>
    </source>
</evidence>
<dbReference type="PANTHER" id="PTHR23253">
    <property type="entry name" value="EUKARYOTIC TRANSLATION INITIATION FACTOR 4 GAMMA"/>
    <property type="match status" value="1"/>
</dbReference>
<gene>
    <name evidence="6" type="ORF">POCTA_138.1.T1200067</name>
</gene>
<feature type="compositionally biased region" description="Basic residues" evidence="4">
    <location>
        <begin position="1"/>
        <end position="10"/>
    </location>
</feature>
<dbReference type="EMBL" id="CAJJDP010000120">
    <property type="protein sequence ID" value="CAD8199678.1"/>
    <property type="molecule type" value="Genomic_DNA"/>
</dbReference>
<feature type="domain" description="MIF4G" evidence="5">
    <location>
        <begin position="278"/>
        <end position="540"/>
    </location>
</feature>
<dbReference type="GO" id="GO:0003743">
    <property type="term" value="F:translation initiation factor activity"/>
    <property type="evidence" value="ECO:0007669"/>
    <property type="project" value="UniProtKB-KW"/>
</dbReference>
<evidence type="ECO:0000313" key="7">
    <source>
        <dbReference type="Proteomes" id="UP000683925"/>
    </source>
</evidence>
<dbReference type="OMA" id="GLYINLC"/>
<feature type="coiled-coil region" evidence="3">
    <location>
        <begin position="545"/>
        <end position="591"/>
    </location>
</feature>
<keyword evidence="2" id="KW-0648">Protein biosynthesis</keyword>
<organism evidence="6 7">
    <name type="scientific">Paramecium octaurelia</name>
    <dbReference type="NCBI Taxonomy" id="43137"/>
    <lineage>
        <taxon>Eukaryota</taxon>
        <taxon>Sar</taxon>
        <taxon>Alveolata</taxon>
        <taxon>Ciliophora</taxon>
        <taxon>Intramacronucleata</taxon>
        <taxon>Oligohymenophorea</taxon>
        <taxon>Peniculida</taxon>
        <taxon>Parameciidae</taxon>
        <taxon>Paramecium</taxon>
    </lineage>
</organism>
<accession>A0A8S1XFI6</accession>
<proteinExistence type="predicted"/>
<dbReference type="Proteomes" id="UP000683925">
    <property type="component" value="Unassembled WGS sequence"/>
</dbReference>
<dbReference type="FunFam" id="1.25.40.180:FF:000093">
    <property type="entry name" value="Non-muscle caldesmon, putative"/>
    <property type="match status" value="1"/>
</dbReference>
<dbReference type="OrthoDB" id="347287at2759"/>
<dbReference type="GO" id="GO:0003729">
    <property type="term" value="F:mRNA binding"/>
    <property type="evidence" value="ECO:0007669"/>
    <property type="project" value="TreeGrafter"/>
</dbReference>
<reference evidence="6" key="1">
    <citation type="submission" date="2021-01" db="EMBL/GenBank/DDBJ databases">
        <authorList>
            <consortium name="Genoscope - CEA"/>
            <person name="William W."/>
        </authorList>
    </citation>
    <scope>NUCLEOTIDE SEQUENCE</scope>
</reference>